<reference evidence="2" key="1">
    <citation type="submission" date="2021-03" db="EMBL/GenBank/DDBJ databases">
        <title>Plesiomonas shigelloides zfcc0051, isolated from zebrafish feces.</title>
        <authorList>
            <person name="Vanderhoek Z."/>
            <person name="Gaulke C."/>
        </authorList>
    </citation>
    <scope>NUCLEOTIDE SEQUENCE</scope>
    <source>
        <strain evidence="2">Zfcc0051</strain>
    </source>
</reference>
<evidence type="ECO:0000313" key="2">
    <source>
        <dbReference type="EMBL" id="MBO1110067.1"/>
    </source>
</evidence>
<gene>
    <name evidence="2" type="ORF">J2R62_18245</name>
</gene>
<dbReference type="SUPFAM" id="SSF52540">
    <property type="entry name" value="P-loop containing nucleoside triphosphate hydrolases"/>
    <property type="match status" value="1"/>
</dbReference>
<name>A0A8I2B7C4_PLESH</name>
<evidence type="ECO:0000313" key="3">
    <source>
        <dbReference type="Proteomes" id="UP000664658"/>
    </source>
</evidence>
<evidence type="ECO:0000256" key="1">
    <source>
        <dbReference type="SAM" id="MobiDB-lite"/>
    </source>
</evidence>
<protein>
    <submittedName>
        <fullName evidence="2">Uncharacterized protein</fullName>
    </submittedName>
</protein>
<dbReference type="Proteomes" id="UP000664658">
    <property type="component" value="Unassembled WGS sequence"/>
</dbReference>
<dbReference type="Gene3D" id="3.40.50.11180">
    <property type="match status" value="1"/>
</dbReference>
<comment type="caution">
    <text evidence="2">The sequence shown here is derived from an EMBL/GenBank/DDBJ whole genome shotgun (WGS) entry which is preliminary data.</text>
</comment>
<feature type="non-terminal residue" evidence="2">
    <location>
        <position position="1"/>
    </location>
</feature>
<dbReference type="RefSeq" id="WP_207542938.1">
    <property type="nucleotide sequence ID" value="NZ_JAFNAA010000266.1"/>
</dbReference>
<organism evidence="2 3">
    <name type="scientific">Plesiomonas shigelloides</name>
    <name type="common">Aeromonas shigelloides</name>
    <dbReference type="NCBI Taxonomy" id="703"/>
    <lineage>
        <taxon>Bacteria</taxon>
        <taxon>Pseudomonadati</taxon>
        <taxon>Pseudomonadota</taxon>
        <taxon>Gammaproteobacteria</taxon>
        <taxon>Enterobacterales</taxon>
        <taxon>Enterobacteriaceae</taxon>
        <taxon>Plesiomonas</taxon>
    </lineage>
</organism>
<dbReference type="AlphaFoldDB" id="A0A8I2B7C4"/>
<sequence>ALAAAQISTQHQGPVLPDPKDSQTALRPAQEIREFTAQSLEFFPDWETLPYDSFSPPQDIISERLSTLYRSPTLQQGLLIIPVNTLMQRACPRDFLLSHAFAVQ</sequence>
<dbReference type="InterPro" id="IPR027417">
    <property type="entry name" value="P-loop_NTPase"/>
</dbReference>
<feature type="compositionally biased region" description="Polar residues" evidence="1">
    <location>
        <begin position="1"/>
        <end position="12"/>
    </location>
</feature>
<proteinExistence type="predicted"/>
<accession>A0A8I2B7C4</accession>
<feature type="region of interest" description="Disordered" evidence="1">
    <location>
        <begin position="1"/>
        <end position="26"/>
    </location>
</feature>
<dbReference type="EMBL" id="JAFNAA010000266">
    <property type="protein sequence ID" value="MBO1110067.1"/>
    <property type="molecule type" value="Genomic_DNA"/>
</dbReference>